<protein>
    <submittedName>
        <fullName evidence="3">Uncharacterized protein</fullName>
    </submittedName>
</protein>
<evidence type="ECO:0000256" key="1">
    <source>
        <dbReference type="SAM" id="Phobius"/>
    </source>
</evidence>
<evidence type="ECO:0000313" key="4">
    <source>
        <dbReference type="Proteomes" id="UP000092321"/>
    </source>
</evidence>
<sequence>MQYSHLLVFAASLLSLITSSIATATYKNDVTLVLAKQNNKFSDLLKKPVEIELNLPEEDELLKVVVKNDIAYDFNSLILSVNGVEQTYPLKINDKKVVNSDASASNDEFPQYTWSIQANQLPRTLLYYAIHDDLPIQADLILKSDVGLVKRTKIFEIVLTKNEDITLDFKKLNNINKGIDSDFKAKKIIRHVFNAPSKQAPEELAIIFSFFICLGAFIAMMLQLKSIAEADKKVVTLKKNCGTLSYMSIFLAGILATEYTFLQYYLNNLSIFGLLKYAFFSIIPTILAGVKLSKRLF</sequence>
<accession>A0A1B7TDP1</accession>
<keyword evidence="4" id="KW-1185">Reference proteome</keyword>
<feature type="chain" id="PRO_5044244426" evidence="2">
    <location>
        <begin position="23"/>
        <end position="297"/>
    </location>
</feature>
<dbReference type="AlphaFoldDB" id="A0A1B7TDP1"/>
<proteinExistence type="predicted"/>
<dbReference type="OrthoDB" id="3972213at2759"/>
<feature type="transmembrane region" description="Helical" evidence="1">
    <location>
        <begin position="204"/>
        <end position="224"/>
    </location>
</feature>
<evidence type="ECO:0000256" key="2">
    <source>
        <dbReference type="SAM" id="SignalP"/>
    </source>
</evidence>
<comment type="caution">
    <text evidence="3">The sequence shown here is derived from an EMBL/GenBank/DDBJ whole genome shotgun (WGS) entry which is preliminary data.</text>
</comment>
<evidence type="ECO:0000313" key="3">
    <source>
        <dbReference type="EMBL" id="OBA26827.1"/>
    </source>
</evidence>
<feature type="transmembrane region" description="Helical" evidence="1">
    <location>
        <begin position="244"/>
        <end position="265"/>
    </location>
</feature>
<name>A0A1B7TDP1_9ASCO</name>
<gene>
    <name evidence="3" type="ORF">HANVADRAFT_52857</name>
</gene>
<keyword evidence="1" id="KW-0472">Membrane</keyword>
<feature type="signal peptide" evidence="2">
    <location>
        <begin position="1"/>
        <end position="22"/>
    </location>
</feature>
<dbReference type="Proteomes" id="UP000092321">
    <property type="component" value="Unassembled WGS sequence"/>
</dbReference>
<dbReference type="UniPathway" id="UPA00378"/>
<dbReference type="EMBL" id="LXPE01000013">
    <property type="protein sequence ID" value="OBA26827.1"/>
    <property type="molecule type" value="Genomic_DNA"/>
</dbReference>
<keyword evidence="1" id="KW-0812">Transmembrane</keyword>
<feature type="transmembrane region" description="Helical" evidence="1">
    <location>
        <begin position="271"/>
        <end position="290"/>
    </location>
</feature>
<reference evidence="4" key="1">
    <citation type="journal article" date="2016" name="Proc. Natl. Acad. Sci. U.S.A.">
        <title>Comparative genomics of biotechnologically important yeasts.</title>
        <authorList>
            <person name="Riley R."/>
            <person name="Haridas S."/>
            <person name="Wolfe K.H."/>
            <person name="Lopes M.R."/>
            <person name="Hittinger C.T."/>
            <person name="Goeker M."/>
            <person name="Salamov A.A."/>
            <person name="Wisecaver J.H."/>
            <person name="Long T.M."/>
            <person name="Calvey C.H."/>
            <person name="Aerts A.L."/>
            <person name="Barry K.W."/>
            <person name="Choi C."/>
            <person name="Clum A."/>
            <person name="Coughlan A.Y."/>
            <person name="Deshpande S."/>
            <person name="Douglass A.P."/>
            <person name="Hanson S.J."/>
            <person name="Klenk H.-P."/>
            <person name="LaButti K.M."/>
            <person name="Lapidus A."/>
            <person name="Lindquist E.A."/>
            <person name="Lipzen A.M."/>
            <person name="Meier-Kolthoff J.P."/>
            <person name="Ohm R.A."/>
            <person name="Otillar R.P."/>
            <person name="Pangilinan J.L."/>
            <person name="Peng Y."/>
            <person name="Rokas A."/>
            <person name="Rosa C.A."/>
            <person name="Scheuner C."/>
            <person name="Sibirny A.A."/>
            <person name="Slot J.C."/>
            <person name="Stielow J.B."/>
            <person name="Sun H."/>
            <person name="Kurtzman C.P."/>
            <person name="Blackwell M."/>
            <person name="Grigoriev I.V."/>
            <person name="Jeffries T.W."/>
        </authorList>
    </citation>
    <scope>NUCLEOTIDE SEQUENCE [LARGE SCALE GENOMIC DNA]</scope>
    <source>
        <strain evidence="4">NRRL Y-1626</strain>
    </source>
</reference>
<keyword evidence="2" id="KW-0732">Signal</keyword>
<keyword evidence="1" id="KW-1133">Transmembrane helix</keyword>
<organism evidence="3 4">
    <name type="scientific">Hanseniaspora valbyensis NRRL Y-1626</name>
    <dbReference type="NCBI Taxonomy" id="766949"/>
    <lineage>
        <taxon>Eukaryota</taxon>
        <taxon>Fungi</taxon>
        <taxon>Dikarya</taxon>
        <taxon>Ascomycota</taxon>
        <taxon>Saccharomycotina</taxon>
        <taxon>Saccharomycetes</taxon>
        <taxon>Saccharomycodales</taxon>
        <taxon>Saccharomycodaceae</taxon>
        <taxon>Hanseniaspora</taxon>
    </lineage>
</organism>